<proteinExistence type="predicted"/>
<reference evidence="3" key="1">
    <citation type="submission" date="2016-11" db="UniProtKB">
        <authorList>
            <consortium name="WormBaseParasite"/>
        </authorList>
    </citation>
    <scope>IDENTIFICATION</scope>
</reference>
<dbReference type="WBParaSite" id="maker-unitig_35978-snap-gene-0.1-mRNA-1">
    <property type="protein sequence ID" value="maker-unitig_35978-snap-gene-0.1-mRNA-1"/>
    <property type="gene ID" value="maker-unitig_35978-snap-gene-0.1"/>
</dbReference>
<dbReference type="Proteomes" id="UP000095280">
    <property type="component" value="Unplaced"/>
</dbReference>
<evidence type="ECO:0000313" key="3">
    <source>
        <dbReference type="WBParaSite" id="maker-unitig_35978-snap-gene-0.1-mRNA-1"/>
    </source>
</evidence>
<organism evidence="2 3">
    <name type="scientific">Macrostomum lignano</name>
    <dbReference type="NCBI Taxonomy" id="282301"/>
    <lineage>
        <taxon>Eukaryota</taxon>
        <taxon>Metazoa</taxon>
        <taxon>Spiralia</taxon>
        <taxon>Lophotrochozoa</taxon>
        <taxon>Platyhelminthes</taxon>
        <taxon>Rhabditophora</taxon>
        <taxon>Macrostomorpha</taxon>
        <taxon>Macrostomida</taxon>
        <taxon>Macrostomidae</taxon>
        <taxon>Macrostomum</taxon>
    </lineage>
</organism>
<dbReference type="AlphaFoldDB" id="A0A1I8FIG7"/>
<feature type="region of interest" description="Disordered" evidence="1">
    <location>
        <begin position="153"/>
        <end position="172"/>
    </location>
</feature>
<evidence type="ECO:0000313" key="2">
    <source>
        <dbReference type="Proteomes" id="UP000095280"/>
    </source>
</evidence>
<evidence type="ECO:0000256" key="1">
    <source>
        <dbReference type="SAM" id="MobiDB-lite"/>
    </source>
</evidence>
<feature type="compositionally biased region" description="Low complexity" evidence="1">
    <location>
        <begin position="156"/>
        <end position="167"/>
    </location>
</feature>
<protein>
    <submittedName>
        <fullName evidence="3">Serine/threonine-protein kinase</fullName>
    </submittedName>
</protein>
<accession>A0A1I8FIG7</accession>
<keyword evidence="2" id="KW-1185">Reference proteome</keyword>
<name>A0A1I8FIG7_9PLAT</name>
<sequence>SVAAEAILVARTAASAASSAFNTFTNAFGKPRQPQRQNSNTTSNSVYNMNLMKLTPPTPAGFAAASIGGRYGGSGCSSGRSRRCICSPHRRWRVLGSEVILVEQTVADSLQFYTQQQHQQSYLSASGNSRPNLHRANLFANFSTFNKRWVASAAAQQQQQQHQQQQQNNATTSTIVDSTATIGASQSAEARSGICGRSDPPTPYSFSTLIYMALKSLKKSKMDSAGNLRLDWGAFCILWQFGRSKLAGEEL</sequence>